<evidence type="ECO:0000313" key="2">
    <source>
        <dbReference type="EMBL" id="MBB4026458.1"/>
    </source>
</evidence>
<protein>
    <submittedName>
        <fullName evidence="2">Uncharacterized protein</fullName>
    </submittedName>
</protein>
<evidence type="ECO:0000313" key="3">
    <source>
        <dbReference type="Proteomes" id="UP000546007"/>
    </source>
</evidence>
<comment type="caution">
    <text evidence="2">The sequence shown here is derived from an EMBL/GenBank/DDBJ whole genome shotgun (WGS) entry which is preliminary data.</text>
</comment>
<organism evidence="2 3">
    <name type="scientific">Butyricimonas faecihominis</name>
    <dbReference type="NCBI Taxonomy" id="1472416"/>
    <lineage>
        <taxon>Bacteria</taxon>
        <taxon>Pseudomonadati</taxon>
        <taxon>Bacteroidota</taxon>
        <taxon>Bacteroidia</taxon>
        <taxon>Bacteroidales</taxon>
        <taxon>Odoribacteraceae</taxon>
        <taxon>Butyricimonas</taxon>
    </lineage>
</organism>
<gene>
    <name evidence="2" type="ORF">GGR14_002252</name>
</gene>
<dbReference type="Proteomes" id="UP000546007">
    <property type="component" value="Unassembled WGS sequence"/>
</dbReference>
<feature type="compositionally biased region" description="Basic and acidic residues" evidence="1">
    <location>
        <begin position="1"/>
        <end position="18"/>
    </location>
</feature>
<evidence type="ECO:0000256" key="1">
    <source>
        <dbReference type="SAM" id="MobiDB-lite"/>
    </source>
</evidence>
<name>A0A7W6HWU1_9BACT</name>
<dbReference type="GeneID" id="93101904"/>
<sequence length="60" mass="7057">MSKIPRNEKPLTEEERAKLPPLPKLKPEDNPNFIIINKELTEEEKAESKEVWGEDNITWI</sequence>
<keyword evidence="3" id="KW-1185">Reference proteome</keyword>
<dbReference type="AlphaFoldDB" id="A0A7W6HWU1"/>
<proteinExistence type="predicted"/>
<feature type="region of interest" description="Disordered" evidence="1">
    <location>
        <begin position="1"/>
        <end position="30"/>
    </location>
</feature>
<accession>A0A7W6HWU1</accession>
<dbReference type="EMBL" id="JACIES010000005">
    <property type="protein sequence ID" value="MBB4026458.1"/>
    <property type="molecule type" value="Genomic_DNA"/>
</dbReference>
<dbReference type="RefSeq" id="WP_124318499.1">
    <property type="nucleotide sequence ID" value="NZ_AP028155.1"/>
</dbReference>
<reference evidence="2 3" key="1">
    <citation type="submission" date="2020-08" db="EMBL/GenBank/DDBJ databases">
        <title>Genomic Encyclopedia of Type Strains, Phase IV (KMG-IV): sequencing the most valuable type-strain genomes for metagenomic binning, comparative biology and taxonomic classification.</title>
        <authorList>
            <person name="Goeker M."/>
        </authorList>
    </citation>
    <scope>NUCLEOTIDE SEQUENCE [LARGE SCALE GENOMIC DNA]</scope>
    <source>
        <strain evidence="2 3">DSM 105721</strain>
    </source>
</reference>